<evidence type="ECO:0000256" key="5">
    <source>
        <dbReference type="ARBA" id="ARBA00022692"/>
    </source>
</evidence>
<feature type="domain" description="TonB-dependent receptor plug" evidence="16">
    <location>
        <begin position="50"/>
        <end position="150"/>
    </location>
</feature>
<keyword evidence="7 13" id="KW-0798">TonB box</keyword>
<evidence type="ECO:0000256" key="11">
    <source>
        <dbReference type="PROSITE-ProRule" id="PRU01360"/>
    </source>
</evidence>
<organism evidence="17 18">
    <name type="scientific">Ideonella oryzae</name>
    <dbReference type="NCBI Taxonomy" id="2937441"/>
    <lineage>
        <taxon>Bacteria</taxon>
        <taxon>Pseudomonadati</taxon>
        <taxon>Pseudomonadota</taxon>
        <taxon>Betaproteobacteria</taxon>
        <taxon>Burkholderiales</taxon>
        <taxon>Sphaerotilaceae</taxon>
        <taxon>Ideonella</taxon>
    </lineage>
</organism>
<evidence type="ECO:0000256" key="12">
    <source>
        <dbReference type="PROSITE-ProRule" id="PRU10144"/>
    </source>
</evidence>
<dbReference type="PANTHER" id="PTHR30069:SF29">
    <property type="entry name" value="HEMOGLOBIN AND HEMOGLOBIN-HAPTOGLOBIN-BINDING PROTEIN 1-RELATED"/>
    <property type="match status" value="1"/>
</dbReference>
<evidence type="ECO:0000256" key="1">
    <source>
        <dbReference type="ARBA" id="ARBA00004571"/>
    </source>
</evidence>
<dbReference type="InterPro" id="IPR010917">
    <property type="entry name" value="TonB_rcpt_CS"/>
</dbReference>
<dbReference type="Pfam" id="PF00593">
    <property type="entry name" value="TonB_dep_Rec_b-barrel"/>
    <property type="match status" value="1"/>
</dbReference>
<name>A0ABT1BM82_9BURK</name>
<proteinExistence type="inferred from homology"/>
<feature type="domain" description="TonB-dependent receptor-like beta-barrel" evidence="15">
    <location>
        <begin position="221"/>
        <end position="646"/>
    </location>
</feature>
<dbReference type="InterPro" id="IPR000531">
    <property type="entry name" value="Beta-barrel_TonB"/>
</dbReference>
<dbReference type="SUPFAM" id="SSF56935">
    <property type="entry name" value="Porins"/>
    <property type="match status" value="1"/>
</dbReference>
<evidence type="ECO:0000313" key="17">
    <source>
        <dbReference type="EMBL" id="MCO5977320.1"/>
    </source>
</evidence>
<dbReference type="Gene3D" id="2.170.130.10">
    <property type="entry name" value="TonB-dependent receptor, plug domain"/>
    <property type="match status" value="1"/>
</dbReference>
<dbReference type="InterPro" id="IPR012910">
    <property type="entry name" value="Plug_dom"/>
</dbReference>
<gene>
    <name evidence="17" type="ORF">M0L44_11420</name>
</gene>
<keyword evidence="6 14" id="KW-0732">Signal</keyword>
<dbReference type="Pfam" id="PF07715">
    <property type="entry name" value="Plug"/>
    <property type="match status" value="1"/>
</dbReference>
<evidence type="ECO:0000259" key="15">
    <source>
        <dbReference type="Pfam" id="PF00593"/>
    </source>
</evidence>
<evidence type="ECO:0000256" key="4">
    <source>
        <dbReference type="ARBA" id="ARBA00022452"/>
    </source>
</evidence>
<accession>A0ABT1BM82</accession>
<evidence type="ECO:0000256" key="6">
    <source>
        <dbReference type="ARBA" id="ARBA00022729"/>
    </source>
</evidence>
<dbReference type="InterPro" id="IPR039426">
    <property type="entry name" value="TonB-dep_rcpt-like"/>
</dbReference>
<evidence type="ECO:0000256" key="13">
    <source>
        <dbReference type="RuleBase" id="RU003357"/>
    </source>
</evidence>
<dbReference type="PROSITE" id="PS01156">
    <property type="entry name" value="TONB_DEPENDENT_REC_2"/>
    <property type="match status" value="1"/>
</dbReference>
<dbReference type="Gene3D" id="2.40.170.20">
    <property type="entry name" value="TonB-dependent receptor, beta-barrel domain"/>
    <property type="match status" value="1"/>
</dbReference>
<dbReference type="InterPro" id="IPR036942">
    <property type="entry name" value="Beta-barrel_TonB_sf"/>
</dbReference>
<dbReference type="EMBL" id="JAMXMC010000006">
    <property type="protein sequence ID" value="MCO5977320.1"/>
    <property type="molecule type" value="Genomic_DNA"/>
</dbReference>
<dbReference type="InterPro" id="IPR037066">
    <property type="entry name" value="Plug_dom_sf"/>
</dbReference>
<keyword evidence="18" id="KW-1185">Reference proteome</keyword>
<evidence type="ECO:0000259" key="16">
    <source>
        <dbReference type="Pfam" id="PF07715"/>
    </source>
</evidence>
<keyword evidence="3 11" id="KW-0813">Transport</keyword>
<evidence type="ECO:0000313" key="18">
    <source>
        <dbReference type="Proteomes" id="UP001204851"/>
    </source>
</evidence>
<dbReference type="PROSITE" id="PS52016">
    <property type="entry name" value="TONB_DEPENDENT_REC_3"/>
    <property type="match status" value="1"/>
</dbReference>
<comment type="subcellular location">
    <subcellularLocation>
        <location evidence="1 11">Cell outer membrane</location>
        <topology evidence="1 11">Multi-pass membrane protein</topology>
    </subcellularLocation>
</comment>
<dbReference type="CDD" id="cd01347">
    <property type="entry name" value="ligand_gated_channel"/>
    <property type="match status" value="1"/>
</dbReference>
<keyword evidence="10 11" id="KW-0998">Cell outer membrane</keyword>
<evidence type="ECO:0000256" key="9">
    <source>
        <dbReference type="ARBA" id="ARBA00023170"/>
    </source>
</evidence>
<comment type="caution">
    <text evidence="17">The sequence shown here is derived from an EMBL/GenBank/DDBJ whole genome shotgun (WGS) entry which is preliminary data.</text>
</comment>
<evidence type="ECO:0000256" key="2">
    <source>
        <dbReference type="ARBA" id="ARBA00009810"/>
    </source>
</evidence>
<protein>
    <submittedName>
        <fullName evidence="17">TonB-dependent receptor</fullName>
    </submittedName>
</protein>
<comment type="similarity">
    <text evidence="2 11 13">Belongs to the TonB-dependent receptor family.</text>
</comment>
<feature type="short sequence motif" description="TonB C-terminal box" evidence="12">
    <location>
        <begin position="655"/>
        <end position="672"/>
    </location>
</feature>
<evidence type="ECO:0000256" key="10">
    <source>
        <dbReference type="ARBA" id="ARBA00023237"/>
    </source>
</evidence>
<evidence type="ECO:0000256" key="14">
    <source>
        <dbReference type="SAM" id="SignalP"/>
    </source>
</evidence>
<keyword evidence="8 11" id="KW-0472">Membrane</keyword>
<sequence>MQHPRILNAVAAAIALTFGLHAAAQDAATPVFTLGQISVVGQTPASPALATDTLDAQQLQDFSKDGLADALNLVPGVASTAGSGRRNEALISVRGFDRWQVPLLMDGIRLYLPADNRIDFDRFLTPDLAEIQVSKGYVSVLNGPDGMGGAINLVTRKPVKPFEAEARTSLLLGGSGQYNGSTLYANVGTRQEGYYLQASAEQRVVDQWALSHNYLPTAYEDGGDRDHSHKRDWRVNLKAGLTPNAVDEYSLNFVTQSGKKSQSGSTEAADSQWWDWPKWDTWSLYALTRTELASGWELKTKLYYNAFVNDLLAYTVKTGAQNWISHYDDNAKGASAELGTTVLPQQTLKAALHWRRDDHSEWQTTYATDFTEPKQNTVEDVYSVALEDSWRFAPGWQLVGGLSRDQRKTLEAQEYASGTGLFDQPTADSHATNGQAALLWQYRASGKLHLSASDRTRFPTMFERFSSRFGGAISNPGLKPERALNLELGIEDDLSPGWHGTATLFHSQVKDAIQSVNIDYNGSTYSQSQNVGEATYRGLELALSATLTPTLAWGGNYSYVVTSLDNPNDDTARLTTTPRNKALLWARWQPTPELSVMPNLEYSGARWSSAATGSGYTRLGAYPLWGLKAALQLTPTVEFSLAARNLLDRNYATTAGYPQEGRNFVLTALGRF</sequence>
<dbReference type="PANTHER" id="PTHR30069">
    <property type="entry name" value="TONB-DEPENDENT OUTER MEMBRANE RECEPTOR"/>
    <property type="match status" value="1"/>
</dbReference>
<keyword evidence="5 11" id="KW-0812">Transmembrane</keyword>
<keyword evidence="9 17" id="KW-0675">Receptor</keyword>
<dbReference type="Proteomes" id="UP001204851">
    <property type="component" value="Unassembled WGS sequence"/>
</dbReference>
<evidence type="ECO:0000256" key="7">
    <source>
        <dbReference type="ARBA" id="ARBA00023077"/>
    </source>
</evidence>
<dbReference type="RefSeq" id="WP_252769835.1">
    <property type="nucleotide sequence ID" value="NZ_JAMXMC010000006.1"/>
</dbReference>
<feature type="chain" id="PRO_5047018191" evidence="14">
    <location>
        <begin position="23"/>
        <end position="672"/>
    </location>
</feature>
<keyword evidence="4 11" id="KW-1134">Transmembrane beta strand</keyword>
<evidence type="ECO:0000256" key="8">
    <source>
        <dbReference type="ARBA" id="ARBA00023136"/>
    </source>
</evidence>
<reference evidence="17 18" key="1">
    <citation type="submission" date="2022-06" db="EMBL/GenBank/DDBJ databases">
        <title>Ideonella sp. NS12-5 Genome sequencing and assembly.</title>
        <authorList>
            <person name="Jung Y."/>
        </authorList>
    </citation>
    <scope>NUCLEOTIDE SEQUENCE [LARGE SCALE GENOMIC DNA]</scope>
    <source>
        <strain evidence="17 18">NS12-5</strain>
    </source>
</reference>
<evidence type="ECO:0000256" key="3">
    <source>
        <dbReference type="ARBA" id="ARBA00022448"/>
    </source>
</evidence>
<feature type="signal peptide" evidence="14">
    <location>
        <begin position="1"/>
        <end position="22"/>
    </location>
</feature>